<keyword evidence="3" id="KW-1185">Reference proteome</keyword>
<reference evidence="2 3" key="1">
    <citation type="submission" date="2018-11" db="EMBL/GenBank/DDBJ databases">
        <title>Genome sequencing and assembly of Clostridium tagluense strain A121.</title>
        <authorList>
            <person name="Murakami T."/>
            <person name="Segawa T."/>
            <person name="Shcherbakova V.A."/>
            <person name="Mori H."/>
            <person name="Yoshimura Y."/>
        </authorList>
    </citation>
    <scope>NUCLEOTIDE SEQUENCE [LARGE SCALE GENOMIC DNA]</scope>
    <source>
        <strain evidence="2 3">A121</strain>
    </source>
</reference>
<sequence>MNSKKTLVIAIAAVSGGGKTTITTQLNKKLYNSKALFFDDYEFEGPDDICDWLKRGADYNEWKLTPLINDLCSLLSNPVLSLDCILLDYPFAYKHNKMREYIDFTIFIDTPLDIAMARRILRDFKGVSSDNILKDLDIYLSCGRLAYLEALNSIKANSDFIIDGSLSVDVIVNQIYERINGISKEIH</sequence>
<dbReference type="NCBIfam" id="NF006085">
    <property type="entry name" value="PRK08233.1"/>
    <property type="match status" value="1"/>
</dbReference>
<feature type="domain" description="Phosphoribulokinase/uridine kinase" evidence="1">
    <location>
        <begin position="92"/>
        <end position="134"/>
    </location>
</feature>
<dbReference type="RefSeq" id="WP_125000897.1">
    <property type="nucleotide sequence ID" value="NZ_BHYK01000009.1"/>
</dbReference>
<dbReference type="AlphaFoldDB" id="A0A401ULH3"/>
<organism evidence="2 3">
    <name type="scientific">Clostridium tagluense</name>
    <dbReference type="NCBI Taxonomy" id="360422"/>
    <lineage>
        <taxon>Bacteria</taxon>
        <taxon>Bacillati</taxon>
        <taxon>Bacillota</taxon>
        <taxon>Clostridia</taxon>
        <taxon>Eubacteriales</taxon>
        <taxon>Clostridiaceae</taxon>
        <taxon>Clostridium</taxon>
    </lineage>
</organism>
<dbReference type="Gene3D" id="3.40.50.300">
    <property type="entry name" value="P-loop containing nucleotide triphosphate hydrolases"/>
    <property type="match status" value="1"/>
</dbReference>
<dbReference type="GO" id="GO:0005524">
    <property type="term" value="F:ATP binding"/>
    <property type="evidence" value="ECO:0007669"/>
    <property type="project" value="InterPro"/>
</dbReference>
<dbReference type="OrthoDB" id="6291705at2"/>
<dbReference type="InterPro" id="IPR006083">
    <property type="entry name" value="PRK/URK"/>
</dbReference>
<protein>
    <recommendedName>
        <fullName evidence="1">Phosphoribulokinase/uridine kinase domain-containing protein</fullName>
    </recommendedName>
</protein>
<name>A0A401ULH3_9CLOT</name>
<evidence type="ECO:0000313" key="2">
    <source>
        <dbReference type="EMBL" id="GCD10380.1"/>
    </source>
</evidence>
<dbReference type="EMBL" id="BHYK01000009">
    <property type="protein sequence ID" value="GCD10380.1"/>
    <property type="molecule type" value="Genomic_DNA"/>
</dbReference>
<proteinExistence type="predicted"/>
<dbReference type="SUPFAM" id="SSF52540">
    <property type="entry name" value="P-loop containing nucleoside triphosphate hydrolases"/>
    <property type="match status" value="1"/>
</dbReference>
<dbReference type="Pfam" id="PF00485">
    <property type="entry name" value="PRK"/>
    <property type="match status" value="1"/>
</dbReference>
<comment type="caution">
    <text evidence="2">The sequence shown here is derived from an EMBL/GenBank/DDBJ whole genome shotgun (WGS) entry which is preliminary data.</text>
</comment>
<dbReference type="InterPro" id="IPR027417">
    <property type="entry name" value="P-loop_NTPase"/>
</dbReference>
<dbReference type="GO" id="GO:0016301">
    <property type="term" value="F:kinase activity"/>
    <property type="evidence" value="ECO:0007669"/>
    <property type="project" value="InterPro"/>
</dbReference>
<gene>
    <name evidence="2" type="primary">udk_1</name>
    <name evidence="2" type="ORF">Ctaglu_20030</name>
</gene>
<evidence type="ECO:0000259" key="1">
    <source>
        <dbReference type="Pfam" id="PF00485"/>
    </source>
</evidence>
<accession>A0A401ULH3</accession>
<evidence type="ECO:0000313" key="3">
    <source>
        <dbReference type="Proteomes" id="UP000287872"/>
    </source>
</evidence>
<dbReference type="Proteomes" id="UP000287872">
    <property type="component" value="Unassembled WGS sequence"/>
</dbReference>